<name>A0A3N4M1B2_9PEZI</name>
<keyword evidence="7" id="KW-1185">Reference proteome</keyword>
<evidence type="ECO:0000256" key="4">
    <source>
        <dbReference type="SAM" id="MobiDB-lite"/>
    </source>
</evidence>
<feature type="compositionally biased region" description="Polar residues" evidence="4">
    <location>
        <begin position="182"/>
        <end position="220"/>
    </location>
</feature>
<accession>A0A3N4M1B2</accession>
<gene>
    <name evidence="6" type="ORF">L211DRAFT_562407</name>
</gene>
<feature type="compositionally biased region" description="Polar residues" evidence="4">
    <location>
        <begin position="100"/>
        <end position="121"/>
    </location>
</feature>
<reference evidence="6 7" key="1">
    <citation type="journal article" date="2018" name="Nat. Ecol. Evol.">
        <title>Pezizomycetes genomes reveal the molecular basis of ectomycorrhizal truffle lifestyle.</title>
        <authorList>
            <person name="Murat C."/>
            <person name="Payen T."/>
            <person name="Noel B."/>
            <person name="Kuo A."/>
            <person name="Morin E."/>
            <person name="Chen J."/>
            <person name="Kohler A."/>
            <person name="Krizsan K."/>
            <person name="Balestrini R."/>
            <person name="Da Silva C."/>
            <person name="Montanini B."/>
            <person name="Hainaut M."/>
            <person name="Levati E."/>
            <person name="Barry K.W."/>
            <person name="Belfiori B."/>
            <person name="Cichocki N."/>
            <person name="Clum A."/>
            <person name="Dockter R.B."/>
            <person name="Fauchery L."/>
            <person name="Guy J."/>
            <person name="Iotti M."/>
            <person name="Le Tacon F."/>
            <person name="Lindquist E.A."/>
            <person name="Lipzen A."/>
            <person name="Malagnac F."/>
            <person name="Mello A."/>
            <person name="Molinier V."/>
            <person name="Miyauchi S."/>
            <person name="Poulain J."/>
            <person name="Riccioni C."/>
            <person name="Rubini A."/>
            <person name="Sitrit Y."/>
            <person name="Splivallo R."/>
            <person name="Traeger S."/>
            <person name="Wang M."/>
            <person name="Zifcakova L."/>
            <person name="Wipf D."/>
            <person name="Zambonelli A."/>
            <person name="Paolocci F."/>
            <person name="Nowrousian M."/>
            <person name="Ottonello S."/>
            <person name="Baldrian P."/>
            <person name="Spatafora J.W."/>
            <person name="Henrissat B."/>
            <person name="Nagy L.G."/>
            <person name="Aury J.M."/>
            <person name="Wincker P."/>
            <person name="Grigoriev I.V."/>
            <person name="Bonfante P."/>
            <person name="Martin F.M."/>
        </authorList>
    </citation>
    <scope>NUCLEOTIDE SEQUENCE [LARGE SCALE GENOMIC DNA]</scope>
    <source>
        <strain evidence="6 7">ATCC MYA-4762</strain>
    </source>
</reference>
<dbReference type="OrthoDB" id="8964853at2759"/>
<dbReference type="SUPFAM" id="SSF47459">
    <property type="entry name" value="HLH, helix-loop-helix DNA-binding domain"/>
    <property type="match status" value="1"/>
</dbReference>
<dbReference type="AlphaFoldDB" id="A0A3N4M1B2"/>
<dbReference type="GO" id="GO:0090575">
    <property type="term" value="C:RNA polymerase II transcription regulator complex"/>
    <property type="evidence" value="ECO:0007669"/>
    <property type="project" value="TreeGrafter"/>
</dbReference>
<dbReference type="InParanoid" id="A0A3N4M1B2"/>
<feature type="compositionally biased region" description="Polar residues" evidence="4">
    <location>
        <begin position="42"/>
        <end position="56"/>
    </location>
</feature>
<keyword evidence="3" id="KW-0175">Coiled coil</keyword>
<feature type="coiled-coil region" evidence="3">
    <location>
        <begin position="415"/>
        <end position="442"/>
    </location>
</feature>
<sequence>MAMDQTPDSWARRNSHQTLPSISTLSGASRPSPPLRDARDSGNWSMASKLDSSVTGGIQLPPLEKLETLHPPNLPPHNEHPPNFNGPLNTSPHSRPGYSHSHSPTSGPYGGPNQSTTSLHNPSPPQYFGESTGLPPPSPTASRRSSFDGRLNGLQLNSPLNVTPSASQVSLASTLNRDRSVHNTSPGHDSIANSVTGSVAGSSTYSGLSGPVSSLTSPTPGRTAPPIIGTSRFPYPHPNAPSPTKGFPYAFPDPEIVGPGSKESSSDTRRTSTSSNGTSIYSHNSSMLHPNHALQAPGLGVNNHVAPGQFGGQTDGEYLHHHHFLSERRKPLLADGSNGATPYSRTPELRVSHKLAERKRRKEMKDLFDELRDALPAERGGKSSKWEVLTKGTSLSHTCNSWTILMNGREAIEHINQLKVHQDAMQKEIDCLRAERESYRSSVNQEMDRVRHQLTQNHHHQSQQQSNRMQGIERGY</sequence>
<dbReference type="PANTHER" id="PTHR10328:SF15">
    <property type="entry name" value="BHLH TRANSCRIPTION FACTOR"/>
    <property type="match status" value="1"/>
</dbReference>
<dbReference type="InterPro" id="IPR011598">
    <property type="entry name" value="bHLH_dom"/>
</dbReference>
<feature type="domain" description="BHLH" evidence="5">
    <location>
        <begin position="348"/>
        <end position="418"/>
    </location>
</feature>
<dbReference type="GO" id="GO:0045944">
    <property type="term" value="P:positive regulation of transcription by RNA polymerase II"/>
    <property type="evidence" value="ECO:0007669"/>
    <property type="project" value="TreeGrafter"/>
</dbReference>
<evidence type="ECO:0000256" key="3">
    <source>
        <dbReference type="SAM" id="Coils"/>
    </source>
</evidence>
<dbReference type="PROSITE" id="PS50888">
    <property type="entry name" value="BHLH"/>
    <property type="match status" value="1"/>
</dbReference>
<dbReference type="EMBL" id="ML121531">
    <property type="protein sequence ID" value="RPB27649.1"/>
    <property type="molecule type" value="Genomic_DNA"/>
</dbReference>
<dbReference type="Pfam" id="PF00010">
    <property type="entry name" value="HLH"/>
    <property type="match status" value="1"/>
</dbReference>
<dbReference type="PANTHER" id="PTHR10328">
    <property type="entry name" value="PROTEIN MAX MYC-ASSOCIATED FACTOR X"/>
    <property type="match status" value="1"/>
</dbReference>
<evidence type="ECO:0000259" key="5">
    <source>
        <dbReference type="PROSITE" id="PS50888"/>
    </source>
</evidence>
<dbReference type="GO" id="GO:0046983">
    <property type="term" value="F:protein dimerization activity"/>
    <property type="evidence" value="ECO:0007669"/>
    <property type="project" value="InterPro"/>
</dbReference>
<feature type="compositionally biased region" description="Polar residues" evidence="4">
    <location>
        <begin position="16"/>
        <end position="29"/>
    </location>
</feature>
<keyword evidence="2" id="KW-0539">Nucleus</keyword>
<dbReference type="GO" id="GO:0003677">
    <property type="term" value="F:DNA binding"/>
    <property type="evidence" value="ECO:0007669"/>
    <property type="project" value="UniProtKB-KW"/>
</dbReference>
<organism evidence="6 7">
    <name type="scientific">Terfezia boudieri ATCC MYA-4762</name>
    <dbReference type="NCBI Taxonomy" id="1051890"/>
    <lineage>
        <taxon>Eukaryota</taxon>
        <taxon>Fungi</taxon>
        <taxon>Dikarya</taxon>
        <taxon>Ascomycota</taxon>
        <taxon>Pezizomycotina</taxon>
        <taxon>Pezizomycetes</taxon>
        <taxon>Pezizales</taxon>
        <taxon>Pezizaceae</taxon>
        <taxon>Terfezia</taxon>
    </lineage>
</organism>
<dbReference type="SMART" id="SM00353">
    <property type="entry name" value="HLH"/>
    <property type="match status" value="1"/>
</dbReference>
<evidence type="ECO:0000313" key="6">
    <source>
        <dbReference type="EMBL" id="RPB27649.1"/>
    </source>
</evidence>
<dbReference type="STRING" id="1051890.A0A3N4M1B2"/>
<feature type="compositionally biased region" description="Polar residues" evidence="4">
    <location>
        <begin position="154"/>
        <end position="175"/>
    </location>
</feature>
<dbReference type="Proteomes" id="UP000267821">
    <property type="component" value="Unassembled WGS sequence"/>
</dbReference>
<dbReference type="Gene3D" id="4.10.280.10">
    <property type="entry name" value="Helix-loop-helix DNA-binding domain"/>
    <property type="match status" value="1"/>
</dbReference>
<dbReference type="InterPro" id="IPR036638">
    <property type="entry name" value="HLH_DNA-bd_sf"/>
</dbReference>
<evidence type="ECO:0000313" key="7">
    <source>
        <dbReference type="Proteomes" id="UP000267821"/>
    </source>
</evidence>
<keyword evidence="1" id="KW-0238">DNA-binding</keyword>
<feature type="region of interest" description="Disordered" evidence="4">
    <location>
        <begin position="1"/>
        <end position="300"/>
    </location>
</feature>
<dbReference type="GO" id="GO:0003700">
    <property type="term" value="F:DNA-binding transcription factor activity"/>
    <property type="evidence" value="ECO:0007669"/>
    <property type="project" value="TreeGrafter"/>
</dbReference>
<evidence type="ECO:0000256" key="1">
    <source>
        <dbReference type="ARBA" id="ARBA00023125"/>
    </source>
</evidence>
<evidence type="ECO:0000256" key="2">
    <source>
        <dbReference type="ARBA" id="ARBA00023242"/>
    </source>
</evidence>
<proteinExistence type="predicted"/>
<protein>
    <recommendedName>
        <fullName evidence="5">BHLH domain-containing protein</fullName>
    </recommendedName>
</protein>
<feature type="region of interest" description="Disordered" evidence="4">
    <location>
        <begin position="454"/>
        <end position="476"/>
    </location>
</feature>